<proteinExistence type="predicted"/>
<feature type="domain" description="DUF6673" evidence="1">
    <location>
        <begin position="6"/>
        <end position="113"/>
    </location>
</feature>
<reference evidence="2" key="1">
    <citation type="submission" date="2019-11" db="EMBL/GenBank/DDBJ databases">
        <authorList>
            <person name="Feng L."/>
        </authorList>
    </citation>
    <scope>NUCLEOTIDE SEQUENCE</scope>
    <source>
        <strain evidence="2">BhanseniiLFYP23</strain>
    </source>
</reference>
<sequence length="114" mass="13713">MSLWKWNNVELEIDMEDVEFQERYENAFLHLEEKEKKLVKTGKMSEISKAYCKMFWELFDELFGEGTAQRLFEGKMNTGLCDECYDSFISHCQKQVNEINKKRSSRFAKYKVKK</sequence>
<organism evidence="2">
    <name type="scientific">Blautia hansenii</name>
    <name type="common">Ruminococcus hansenii</name>
    <dbReference type="NCBI Taxonomy" id="1322"/>
    <lineage>
        <taxon>Bacteria</taxon>
        <taxon>Bacillati</taxon>
        <taxon>Bacillota</taxon>
        <taxon>Clostridia</taxon>
        <taxon>Lachnospirales</taxon>
        <taxon>Lachnospiraceae</taxon>
        <taxon>Blautia</taxon>
    </lineage>
</organism>
<dbReference type="AlphaFoldDB" id="A0A6N2USQ0"/>
<dbReference type="Pfam" id="PF20378">
    <property type="entry name" value="DUF6673"/>
    <property type="match status" value="1"/>
</dbReference>
<dbReference type="RefSeq" id="WP_156342565.1">
    <property type="nucleotide sequence ID" value="NZ_CACRSY010000014.1"/>
</dbReference>
<dbReference type="InterPro" id="IPR046655">
    <property type="entry name" value="DUF6673"/>
</dbReference>
<gene>
    <name evidence="2" type="ORF">BHLFYP23_00617</name>
</gene>
<name>A0A6N2USQ0_BLAHA</name>
<dbReference type="EMBL" id="CACRSY010000014">
    <property type="protein sequence ID" value="VYT20710.1"/>
    <property type="molecule type" value="Genomic_DNA"/>
</dbReference>
<protein>
    <recommendedName>
        <fullName evidence="1">DUF6673 domain-containing protein</fullName>
    </recommendedName>
</protein>
<evidence type="ECO:0000313" key="2">
    <source>
        <dbReference type="EMBL" id="VYT20710.1"/>
    </source>
</evidence>
<accession>A0A6N2USQ0</accession>
<evidence type="ECO:0000259" key="1">
    <source>
        <dbReference type="Pfam" id="PF20378"/>
    </source>
</evidence>